<dbReference type="Pfam" id="PF08368">
    <property type="entry name" value="FAST_2"/>
    <property type="match status" value="1"/>
</dbReference>
<name>I3LBX2_PIG</name>
<dbReference type="InterPro" id="IPR013584">
    <property type="entry name" value="RAP"/>
</dbReference>
<dbReference type="PROSITE" id="PS51286">
    <property type="entry name" value="RAP"/>
    <property type="match status" value="1"/>
</dbReference>
<dbReference type="Pfam" id="PF08373">
    <property type="entry name" value="RAP"/>
    <property type="match status" value="1"/>
</dbReference>
<evidence type="ECO:0000256" key="1">
    <source>
        <dbReference type="ARBA" id="ARBA00004173"/>
    </source>
</evidence>
<dbReference type="Bgee" id="ENSSSCG00000015933">
    <property type="expression patterns" value="Expressed in skeletal muscle tissue and 45 other cell types or tissues"/>
</dbReference>
<dbReference type="HOGENOM" id="CLU_017819_0_0_1"/>
<dbReference type="GO" id="GO:0044528">
    <property type="term" value="P:regulation of mitochondrial mRNA stability"/>
    <property type="evidence" value="ECO:0000318"/>
    <property type="project" value="GO_Central"/>
</dbReference>
<dbReference type="SMART" id="SM00952">
    <property type="entry name" value="RAP"/>
    <property type="match status" value="1"/>
</dbReference>
<evidence type="ECO:0000256" key="2">
    <source>
        <dbReference type="ARBA" id="ARBA00023128"/>
    </source>
</evidence>
<reference evidence="4" key="4">
    <citation type="submission" date="2025-09" db="UniProtKB">
        <authorList>
            <consortium name="Ensembl"/>
        </authorList>
    </citation>
    <scope>IDENTIFICATION</scope>
</reference>
<dbReference type="InterPro" id="IPR013579">
    <property type="entry name" value="FAST_2"/>
</dbReference>
<proteinExistence type="predicted"/>
<dbReference type="ExpressionAtlas" id="I3LBX2">
    <property type="expression patterns" value="baseline and differential"/>
</dbReference>
<keyword evidence="2" id="KW-0496">Mitochondrion</keyword>
<dbReference type="InterPro" id="IPR050870">
    <property type="entry name" value="FAST_kinase"/>
</dbReference>
<accession>I3LBX2</accession>
<evidence type="ECO:0000313" key="6">
    <source>
        <dbReference type="VGNC" id="VGNC:96115"/>
    </source>
</evidence>
<reference evidence="5" key="1">
    <citation type="submission" date="2009-11" db="EMBL/GenBank/DDBJ databases">
        <authorList>
            <consortium name="Porcine genome sequencing project"/>
        </authorList>
    </citation>
    <scope>NUCLEOTIDE SEQUENCE [LARGE SCALE GENOMIC DNA]</scope>
    <source>
        <strain evidence="5">Duroc</strain>
    </source>
</reference>
<dbReference type="PANTHER" id="PTHR21228:SF29">
    <property type="entry name" value="FAST KINASE DOMAIN-CONTAINING PROTEIN 1, MITOCHONDRIAL"/>
    <property type="match status" value="1"/>
</dbReference>
<dbReference type="GO" id="GO:0035770">
    <property type="term" value="C:ribonucleoprotein granule"/>
    <property type="evidence" value="ECO:0000318"/>
    <property type="project" value="GO_Central"/>
</dbReference>
<dbReference type="Ensembl" id="ENSSSCT00000025574.4">
    <property type="protein sequence ID" value="ENSSSCP00000021544.3"/>
    <property type="gene ID" value="ENSSSCG00000015933.5"/>
</dbReference>
<dbReference type="GO" id="GO:0005759">
    <property type="term" value="C:mitochondrial matrix"/>
    <property type="evidence" value="ECO:0000318"/>
    <property type="project" value="GO_Central"/>
</dbReference>
<evidence type="ECO:0000259" key="3">
    <source>
        <dbReference type="PROSITE" id="PS51286"/>
    </source>
</evidence>
<sequence length="845" mass="98039">MKEIVIFISASYSFFSPRLIVYNMLRLRAICPFSWRMFQFRPFSFEPLISQMTKSTDEEQIFDLIEKNKAILTEEQVGCAFSMLWQFQRQKISLLKNVEYIREHPQFLTLQDLATTKMEFMNDTTLVNVLYITQQFGIKAHDPLIEALVTEAWRRLERFDISVLSKFSSCLVDQHLYFSPLMGEIADIVNRNLESIQDLRSLSVLMVNISSLISQRFQEQLVNKTELLFDTIDPSQVNTARRIVQFLRNIKYSYYPLLERCNQVFLSNMNHLDLDFISKILSLYHSLQFYNFQFFLMAKKRLTEMIPLFDHPANFVKLLVALGPLAGPQEKDRLKSTILLMSEELTSQQALAVMEAMEEMESRNSHLIKKIASILCKHLDNYKPVELLRITQTLIFLHFQSKDFFVKLRELLISYLKVSVVPSEIALLVCALSMLPSPHLDEARISQIEAVLPQCDLSDLNDFATSVLRCIQYDHTYLDSTPGKQLKLLQKLDYHGRQRLQKCNDLNLLWKEVKSLKGDWFAHSLLEETVVTLQRLMDEINYMNIAGIASFISRSNYLSTSLLDRIASVVVQQIEKIHPFAILGVILPFCALNYDPPQRDEFFGTCIQHLNSHLSKLDPIMLVFLGSSLATIEYFPENLLKAIFNIKFLAKLDSQLELLCSSLNMKVQFRLMELNRAVCLECPEYQIPWFHERFCQQYNKDTGSMNGAQQQIYKMLAEVLGGINFVKASVLTPYYYTIGFECILDKRKNPLPYGKSNTQIAGSRLPPGAEKIALEFLDSRAFCRNTPHLKGKSAMKKRHLEILGYHVIQIPHFEWNSMALSTKGARMDYLRERIFGVNCLFFFFF</sequence>
<reference evidence="4" key="3">
    <citation type="submission" date="2025-08" db="UniProtKB">
        <authorList>
            <consortium name="Ensembl"/>
        </authorList>
    </citation>
    <scope>IDENTIFICATION</scope>
</reference>
<dbReference type="Pfam" id="PF06743">
    <property type="entry name" value="FAST_1"/>
    <property type="match status" value="1"/>
</dbReference>
<feature type="domain" description="RAP" evidence="3">
    <location>
        <begin position="772"/>
        <end position="832"/>
    </location>
</feature>
<dbReference type="FunCoup" id="I3LBX2">
    <property type="interactions" value="656"/>
</dbReference>
<protein>
    <submittedName>
        <fullName evidence="4">FAST kinase domains 1</fullName>
    </submittedName>
</protein>
<dbReference type="GeneTree" id="ENSGT01030000234607"/>
<comment type="subcellular location">
    <subcellularLocation>
        <location evidence="1">Mitochondrion</location>
    </subcellularLocation>
</comment>
<dbReference type="PANTHER" id="PTHR21228">
    <property type="entry name" value="FAST LEU-RICH DOMAIN-CONTAINING"/>
    <property type="match status" value="1"/>
</dbReference>
<dbReference type="InterPro" id="IPR010622">
    <property type="entry name" value="FAST_Leu-rich"/>
</dbReference>
<dbReference type="GO" id="GO:0000963">
    <property type="term" value="P:mitochondrial RNA processing"/>
    <property type="evidence" value="ECO:0000318"/>
    <property type="project" value="GO_Central"/>
</dbReference>
<organism evidence="4 5">
    <name type="scientific">Sus scrofa</name>
    <name type="common">Pig</name>
    <dbReference type="NCBI Taxonomy" id="9823"/>
    <lineage>
        <taxon>Eukaryota</taxon>
        <taxon>Metazoa</taxon>
        <taxon>Chordata</taxon>
        <taxon>Craniata</taxon>
        <taxon>Vertebrata</taxon>
        <taxon>Euteleostomi</taxon>
        <taxon>Mammalia</taxon>
        <taxon>Eutheria</taxon>
        <taxon>Laurasiatheria</taxon>
        <taxon>Artiodactyla</taxon>
        <taxon>Suina</taxon>
        <taxon>Suidae</taxon>
        <taxon>Sus</taxon>
    </lineage>
</organism>
<dbReference type="GO" id="GO:0005654">
    <property type="term" value="C:nucleoplasm"/>
    <property type="evidence" value="ECO:0007669"/>
    <property type="project" value="Ensembl"/>
</dbReference>
<evidence type="ECO:0000313" key="4">
    <source>
        <dbReference type="Ensembl" id="ENSSSCP00000021544.3"/>
    </source>
</evidence>
<dbReference type="VGNC" id="VGNC:96115">
    <property type="gene designation" value="FASTKD1"/>
</dbReference>
<evidence type="ECO:0000313" key="5">
    <source>
        <dbReference type="Proteomes" id="UP000008227"/>
    </source>
</evidence>
<reference evidence="4" key="2">
    <citation type="journal article" date="2020" name="Gigascience">
        <title>An improved pig reference genome sequence to enable pig genetics and genomics research.</title>
        <authorList>
            <person name="Warr A."/>
            <person name="Affara N."/>
            <person name="Aken B."/>
            <person name="Beiki H."/>
            <person name="Bickhart D.M."/>
            <person name="Billis K."/>
            <person name="Chow W."/>
            <person name="Eory L."/>
            <person name="Finlayson H.A."/>
            <person name="Flicek P."/>
            <person name="Giron C.G."/>
            <person name="Griffin D.K."/>
            <person name="Hall R."/>
            <person name="Hannum G."/>
            <person name="Hourlier T."/>
            <person name="Howe K."/>
            <person name="Hume D.A."/>
            <person name="Izuogu O."/>
            <person name="Kim K."/>
            <person name="Koren S."/>
            <person name="Liu H."/>
            <person name="Manchanda N."/>
            <person name="Martin F.J."/>
            <person name="Nonneman D.J."/>
            <person name="O'Connor R.E."/>
            <person name="Phillippy A.M."/>
            <person name="Rohrer G.A."/>
            <person name="Rosen B.D."/>
            <person name="Rund L.A."/>
            <person name="Sargent C.A."/>
            <person name="Schook L.B."/>
            <person name="Schroeder S.G."/>
            <person name="Schwartz A.S."/>
            <person name="Skinner B.M."/>
            <person name="Talbot R."/>
            <person name="Tseng E."/>
            <person name="Tuggle C.K."/>
            <person name="Watson M."/>
            <person name="Smith T.P.L."/>
            <person name="Archibald A.L."/>
        </authorList>
    </citation>
    <scope>NUCLEOTIDE SEQUENCE [LARGE SCALE GENOMIC DNA]</scope>
    <source>
        <strain evidence="4">Duroc</strain>
    </source>
</reference>
<gene>
    <name evidence="4 6" type="primary">FASTKD1</name>
</gene>
<dbReference type="Proteomes" id="UP000008227">
    <property type="component" value="Chromosome 15"/>
</dbReference>
<dbReference type="AlphaFoldDB" id="I3LBX2"/>
<keyword evidence="5" id="KW-1185">Reference proteome</keyword>
<dbReference type="GlyGen" id="I3LBX2">
    <property type="glycosylation" value="1 site"/>
</dbReference>
<dbReference type="GO" id="GO:0003723">
    <property type="term" value="F:RNA binding"/>
    <property type="evidence" value="ECO:0000318"/>
    <property type="project" value="GO_Central"/>
</dbReference>